<keyword evidence="7 9" id="KW-0472">Membrane</keyword>
<dbReference type="InterPro" id="IPR038731">
    <property type="entry name" value="RgtA/B/C-like"/>
</dbReference>
<dbReference type="RefSeq" id="WP_141841599.1">
    <property type="nucleotide sequence ID" value="NZ_VFPM01000001.1"/>
</dbReference>
<name>A0A543HZW9_9MICO</name>
<organism evidence="11 12">
    <name type="scientific">Humibacillus xanthopallidus</name>
    <dbReference type="NCBI Taxonomy" id="412689"/>
    <lineage>
        <taxon>Bacteria</taxon>
        <taxon>Bacillati</taxon>
        <taxon>Actinomycetota</taxon>
        <taxon>Actinomycetes</taxon>
        <taxon>Micrococcales</taxon>
        <taxon>Intrasporangiaceae</taxon>
        <taxon>Humibacillus</taxon>
    </lineage>
</organism>
<evidence type="ECO:0000256" key="6">
    <source>
        <dbReference type="ARBA" id="ARBA00022989"/>
    </source>
</evidence>
<comment type="subcellular location">
    <subcellularLocation>
        <location evidence="1">Cell membrane</location>
        <topology evidence="1">Multi-pass membrane protein</topology>
    </subcellularLocation>
</comment>
<evidence type="ECO:0000259" key="10">
    <source>
        <dbReference type="Pfam" id="PF13231"/>
    </source>
</evidence>
<keyword evidence="4 11" id="KW-0808">Transferase</keyword>
<keyword evidence="12" id="KW-1185">Reference proteome</keyword>
<reference evidence="11 12" key="1">
    <citation type="submission" date="2019-06" db="EMBL/GenBank/DDBJ databases">
        <title>Genome sequencing of plant associated microbes to promote plant fitness in Sorghum bicolor and Oryza sativa.</title>
        <authorList>
            <person name="Coleman-Derr D."/>
        </authorList>
    </citation>
    <scope>NUCLEOTIDE SEQUENCE [LARGE SCALE GENOMIC DNA]</scope>
    <source>
        <strain evidence="11 12">KV-663</strain>
    </source>
</reference>
<feature type="transmembrane region" description="Helical" evidence="9">
    <location>
        <begin position="231"/>
        <end position="250"/>
    </location>
</feature>
<feature type="transmembrane region" description="Helical" evidence="9">
    <location>
        <begin position="106"/>
        <end position="125"/>
    </location>
</feature>
<dbReference type="Proteomes" id="UP000316747">
    <property type="component" value="Unassembled WGS sequence"/>
</dbReference>
<keyword evidence="2" id="KW-1003">Cell membrane</keyword>
<comment type="caution">
    <text evidence="11">The sequence shown here is derived from an EMBL/GenBank/DDBJ whole genome shotgun (WGS) entry which is preliminary data.</text>
</comment>
<evidence type="ECO:0000256" key="7">
    <source>
        <dbReference type="ARBA" id="ARBA00023136"/>
    </source>
</evidence>
<feature type="transmembrane region" description="Helical" evidence="9">
    <location>
        <begin position="132"/>
        <end position="148"/>
    </location>
</feature>
<evidence type="ECO:0000256" key="8">
    <source>
        <dbReference type="SAM" id="MobiDB-lite"/>
    </source>
</evidence>
<dbReference type="GO" id="GO:0005886">
    <property type="term" value="C:plasma membrane"/>
    <property type="evidence" value="ECO:0007669"/>
    <property type="project" value="UniProtKB-SubCell"/>
</dbReference>
<dbReference type="AlphaFoldDB" id="A0A543HZW9"/>
<feature type="region of interest" description="Disordered" evidence="8">
    <location>
        <begin position="1"/>
        <end position="25"/>
    </location>
</feature>
<evidence type="ECO:0000256" key="2">
    <source>
        <dbReference type="ARBA" id="ARBA00022475"/>
    </source>
</evidence>
<dbReference type="EMBL" id="VFPM01000001">
    <property type="protein sequence ID" value="TQM63879.1"/>
    <property type="molecule type" value="Genomic_DNA"/>
</dbReference>
<dbReference type="PANTHER" id="PTHR33908:SF11">
    <property type="entry name" value="MEMBRANE PROTEIN"/>
    <property type="match status" value="1"/>
</dbReference>
<evidence type="ECO:0000256" key="9">
    <source>
        <dbReference type="SAM" id="Phobius"/>
    </source>
</evidence>
<dbReference type="PANTHER" id="PTHR33908">
    <property type="entry name" value="MANNOSYLTRANSFERASE YKCB-RELATED"/>
    <property type="match status" value="1"/>
</dbReference>
<dbReference type="GO" id="GO:0009103">
    <property type="term" value="P:lipopolysaccharide biosynthetic process"/>
    <property type="evidence" value="ECO:0007669"/>
    <property type="project" value="UniProtKB-ARBA"/>
</dbReference>
<evidence type="ECO:0000256" key="4">
    <source>
        <dbReference type="ARBA" id="ARBA00022679"/>
    </source>
</evidence>
<feature type="compositionally biased region" description="Polar residues" evidence="8">
    <location>
        <begin position="1"/>
        <end position="13"/>
    </location>
</feature>
<feature type="transmembrane region" description="Helical" evidence="9">
    <location>
        <begin position="359"/>
        <end position="381"/>
    </location>
</feature>
<dbReference type="OrthoDB" id="3459112at2"/>
<keyword evidence="6 9" id="KW-1133">Transmembrane helix</keyword>
<evidence type="ECO:0000313" key="12">
    <source>
        <dbReference type="Proteomes" id="UP000316747"/>
    </source>
</evidence>
<feature type="transmembrane region" description="Helical" evidence="9">
    <location>
        <begin position="37"/>
        <end position="56"/>
    </location>
</feature>
<sequence>MASQTPATISNTHEAAAPPSVTRPDGLAGRPWTRSDFAVAAVVAFATMVIATVFRTEIVSSDPWHYGMAAIEFPQDTWVPLGYTRYGMIIPLVPVALLFGQAAMTFYLPAVLASGVLAGSLYLLGRRWWGRIAGVTAVVLLVTNWIVFTNLSRFYPDIPSISLVMAALVLAVAARGRQLTGGRGSDLLPLAAGFLLGWSFEARETALFAWPALIIVLWVHGRVWRNAVLTALPVLFWAAVDVTVSAVAYGDPLLKLHTFTRQDLSATTNPGDLAVVDQFVGLPRMDYLTLIPRLTLERDVPGGVWFLVLGGLALLALLVRNTAVRLAAGSFLASYVLFVGVSGFFVPSHPAGRLDVQRYWIQFVPWIALAVAGALHVLVRGAMRRADPPRPQLAHALAAALLVAVPLMALVPAVSSSPLVAPNGGTPMAGISAELARISPSKDVSVFTDWQSARILPIYQRPAFGGEKLWQATVRSITGQRQPQSGDYALLVASKDSPCGFCTDALERWRERNPTVPDNWERVYASRNDGYVLYAVR</sequence>
<keyword evidence="3 11" id="KW-0328">Glycosyltransferase</keyword>
<dbReference type="GO" id="GO:0016763">
    <property type="term" value="F:pentosyltransferase activity"/>
    <property type="evidence" value="ECO:0007669"/>
    <property type="project" value="TreeGrafter"/>
</dbReference>
<dbReference type="InterPro" id="IPR050297">
    <property type="entry name" value="LipidA_mod_glycosyltrf_83"/>
</dbReference>
<proteinExistence type="predicted"/>
<keyword evidence="5 9" id="KW-0812">Transmembrane</keyword>
<protein>
    <submittedName>
        <fullName evidence="11">Dolichyl-phosphate-mannose-protein mannosyltransferase</fullName>
    </submittedName>
</protein>
<evidence type="ECO:0000256" key="5">
    <source>
        <dbReference type="ARBA" id="ARBA00022692"/>
    </source>
</evidence>
<feature type="transmembrane region" description="Helical" evidence="9">
    <location>
        <begin position="154"/>
        <end position="172"/>
    </location>
</feature>
<accession>A0A543HZW9</accession>
<dbReference type="Pfam" id="PF13231">
    <property type="entry name" value="PMT_2"/>
    <property type="match status" value="1"/>
</dbReference>
<feature type="transmembrane region" description="Helical" evidence="9">
    <location>
        <begin position="326"/>
        <end position="347"/>
    </location>
</feature>
<feature type="domain" description="Glycosyltransferase RgtA/B/C/D-like" evidence="10">
    <location>
        <begin position="96"/>
        <end position="234"/>
    </location>
</feature>
<evidence type="ECO:0000313" key="11">
    <source>
        <dbReference type="EMBL" id="TQM63879.1"/>
    </source>
</evidence>
<evidence type="ECO:0000256" key="1">
    <source>
        <dbReference type="ARBA" id="ARBA00004651"/>
    </source>
</evidence>
<gene>
    <name evidence="11" type="ORF">FBY41_0233</name>
</gene>
<feature type="transmembrane region" description="Helical" evidence="9">
    <location>
        <begin position="302"/>
        <end position="319"/>
    </location>
</feature>
<feature type="transmembrane region" description="Helical" evidence="9">
    <location>
        <begin position="393"/>
        <end position="414"/>
    </location>
</feature>
<evidence type="ECO:0000256" key="3">
    <source>
        <dbReference type="ARBA" id="ARBA00022676"/>
    </source>
</evidence>